<keyword evidence="6 8" id="KW-0460">Magnesium</keyword>
<evidence type="ECO:0000313" key="11">
    <source>
        <dbReference type="Proteomes" id="UP000288947"/>
    </source>
</evidence>
<dbReference type="Gene3D" id="3.90.1560.10">
    <property type="entry name" value="ComB-like"/>
    <property type="match status" value="1"/>
</dbReference>
<comment type="cofactor">
    <cofactor evidence="1 8">
        <name>Mg(2+)</name>
        <dbReference type="ChEBI" id="CHEBI:18420"/>
    </cofactor>
</comment>
<evidence type="ECO:0000256" key="5">
    <source>
        <dbReference type="ARBA" id="ARBA00022801"/>
    </source>
</evidence>
<evidence type="ECO:0000313" key="10">
    <source>
        <dbReference type="EMBL" id="QAV34065.1"/>
    </source>
</evidence>
<dbReference type="SUPFAM" id="SSF142823">
    <property type="entry name" value="ComB-like"/>
    <property type="match status" value="1"/>
</dbReference>
<dbReference type="GO" id="GO:0000287">
    <property type="term" value="F:magnesium ion binding"/>
    <property type="evidence" value="ECO:0007669"/>
    <property type="project" value="UniProtKB-UniRule"/>
</dbReference>
<evidence type="ECO:0000256" key="7">
    <source>
        <dbReference type="ARBA" id="ARBA00033711"/>
    </source>
</evidence>
<evidence type="ECO:0000256" key="8">
    <source>
        <dbReference type="HAMAP-Rule" id="MF_00490"/>
    </source>
</evidence>
<evidence type="ECO:0000256" key="2">
    <source>
        <dbReference type="ARBA" id="ARBA00009997"/>
    </source>
</evidence>
<comment type="similarity">
    <text evidence="2 8">Belongs to the ComB family.</text>
</comment>
<protein>
    <recommendedName>
        <fullName evidence="4 8">Probable 2-phosphosulfolactate phosphatase</fullName>
        <ecNumber evidence="3 8">3.1.3.71</ecNumber>
    </recommendedName>
</protein>
<dbReference type="InterPro" id="IPR005238">
    <property type="entry name" value="ComB-like"/>
</dbReference>
<gene>
    <name evidence="8" type="primary">comB</name>
    <name evidence="9" type="ORF">CBS1_00125</name>
    <name evidence="10" type="ORF">CBS1_10410</name>
</gene>
<dbReference type="EC" id="3.1.3.71" evidence="3 8"/>
<evidence type="ECO:0000256" key="6">
    <source>
        <dbReference type="ARBA" id="ARBA00022842"/>
    </source>
</evidence>
<comment type="catalytic activity">
    <reaction evidence="7 8">
        <text>(2R)-O-phospho-3-sulfolactate + H2O = (2R)-3-sulfolactate + phosphate</text>
        <dbReference type="Rhea" id="RHEA:23416"/>
        <dbReference type="ChEBI" id="CHEBI:15377"/>
        <dbReference type="ChEBI" id="CHEBI:15597"/>
        <dbReference type="ChEBI" id="CHEBI:43474"/>
        <dbReference type="ChEBI" id="CHEBI:58738"/>
        <dbReference type="EC" id="3.1.3.71"/>
    </reaction>
</comment>
<evidence type="ECO:0000256" key="4">
    <source>
        <dbReference type="ARBA" id="ARBA00021948"/>
    </source>
</evidence>
<dbReference type="HAMAP" id="MF_00490">
    <property type="entry name" value="ComB"/>
    <property type="match status" value="1"/>
</dbReference>
<dbReference type="GO" id="GO:0050532">
    <property type="term" value="F:2-phosphosulfolactate phosphatase activity"/>
    <property type="evidence" value="ECO:0007669"/>
    <property type="project" value="UniProtKB-UniRule"/>
</dbReference>
<dbReference type="PANTHER" id="PTHR37311:SF1">
    <property type="entry name" value="2-PHOSPHOSULFOLACTATE PHOSPHATASE-RELATED"/>
    <property type="match status" value="1"/>
</dbReference>
<evidence type="ECO:0000256" key="1">
    <source>
        <dbReference type="ARBA" id="ARBA00001946"/>
    </source>
</evidence>
<dbReference type="GO" id="GO:0050545">
    <property type="term" value="F:sulfopyruvate decarboxylase activity"/>
    <property type="evidence" value="ECO:0007669"/>
    <property type="project" value="TreeGrafter"/>
</dbReference>
<name>A0AAE5XC74_9BACT</name>
<proteinExistence type="inferred from homology"/>
<dbReference type="FunFam" id="3.90.1560.10:FF:000001">
    <property type="entry name" value="Probable 2-phosphosulfolactate phosphatase"/>
    <property type="match status" value="1"/>
</dbReference>
<dbReference type="EMBL" id="CP026721">
    <property type="protein sequence ID" value="QAV34065.1"/>
    <property type="molecule type" value="Genomic_DNA"/>
</dbReference>
<organism evidence="10 11">
    <name type="scientific">Fervidobacterium changbaicum</name>
    <dbReference type="NCBI Taxonomy" id="310769"/>
    <lineage>
        <taxon>Bacteria</taxon>
        <taxon>Thermotogati</taxon>
        <taxon>Thermotogota</taxon>
        <taxon>Thermotogae</taxon>
        <taxon>Thermotogales</taxon>
        <taxon>Fervidobacteriaceae</taxon>
        <taxon>Fervidobacterium</taxon>
    </lineage>
</organism>
<sequence length="268" mass="29948">MLQYVFHLIPPQRCIIVSEVIFLLYTFFNYKEVELFERKIDSEVPDVIKYFDISVVIDVLRATSTIITALSNGATCVIPVSDIAQALSLKYYNPGYLLGGERGGQKIEGFDLGNSPFEYDEKTVKEKTVILTTTNGTSSILSASRIAQKVLLASFLNLSSVVNMLSGYDAYTNIAIICAGNNGEASYEDIQVAGAIIFGIVRKRSHRLSDSSIIALKLWESLKRPDFSGEHAHRLRELGFEKDLEFCQMIDHFRLIAKFENGKIVKIG</sequence>
<dbReference type="AlphaFoldDB" id="A0AAE5XC74"/>
<dbReference type="EMBL" id="CP026721">
    <property type="protein sequence ID" value="QAV32301.1"/>
    <property type="molecule type" value="Genomic_DNA"/>
</dbReference>
<keyword evidence="11" id="KW-1185">Reference proteome</keyword>
<evidence type="ECO:0000256" key="3">
    <source>
        <dbReference type="ARBA" id="ARBA00012953"/>
    </source>
</evidence>
<dbReference type="PANTHER" id="PTHR37311">
    <property type="entry name" value="2-PHOSPHOSULFOLACTATE PHOSPHATASE-RELATED"/>
    <property type="match status" value="1"/>
</dbReference>
<accession>A0AAE5XC74</accession>
<dbReference type="Pfam" id="PF04029">
    <property type="entry name" value="2-ph_phosp"/>
    <property type="match status" value="1"/>
</dbReference>
<reference evidence="10 11" key="1">
    <citation type="submission" date="2018-01" db="EMBL/GenBank/DDBJ databases">
        <title>The whole genome sequencing and assembly of Fervidobacterium changbaicum CBS-1 strain.</title>
        <authorList>
            <person name="Kim J.-Y."/>
            <person name="Park M.-K."/>
            <person name="Yi H."/>
            <person name="Bahn Y.-S."/>
            <person name="Kim J.F."/>
            <person name="Lee D.-W."/>
        </authorList>
    </citation>
    <scope>NUCLEOTIDE SEQUENCE [LARGE SCALE GENOMIC DNA]</scope>
    <source>
        <strain evidence="10 11">CBS-1</strain>
    </source>
</reference>
<dbReference type="InterPro" id="IPR036702">
    <property type="entry name" value="ComB-like_sf"/>
</dbReference>
<evidence type="ECO:0000313" key="9">
    <source>
        <dbReference type="EMBL" id="QAV32301.1"/>
    </source>
</evidence>
<keyword evidence="5 8" id="KW-0378">Hydrolase</keyword>
<dbReference type="Proteomes" id="UP000288947">
    <property type="component" value="Chromosome"/>
</dbReference>